<feature type="coiled-coil region" evidence="1">
    <location>
        <begin position="141"/>
        <end position="171"/>
    </location>
</feature>
<comment type="caution">
    <text evidence="2">The sequence shown here is derived from an EMBL/GenBank/DDBJ whole genome shotgun (WGS) entry which is preliminary data.</text>
</comment>
<name>A0A2W5S0W0_CERSP</name>
<reference evidence="2 3" key="1">
    <citation type="submission" date="2017-08" db="EMBL/GenBank/DDBJ databases">
        <title>Infants hospitalized years apart are colonized by the same room-sourced microbial strains.</title>
        <authorList>
            <person name="Brooks B."/>
            <person name="Olm M.R."/>
            <person name="Firek B.A."/>
            <person name="Baker R."/>
            <person name="Thomas B.C."/>
            <person name="Morowitz M.J."/>
            <person name="Banfield J.F."/>
        </authorList>
    </citation>
    <scope>NUCLEOTIDE SEQUENCE [LARGE SCALE GENOMIC DNA]</scope>
    <source>
        <strain evidence="2">S2_003_000_R2_11</strain>
    </source>
</reference>
<proteinExistence type="predicted"/>
<dbReference type="AlphaFoldDB" id="A0A2W5S0W0"/>
<sequence>MYLLADMDSAGKRLRTDAKGETKELSFRDFKTHILVEEAKVQSEESPIQSGQVMNRTRELSTFKYMLTGVDDSALDLAKPEKGFADKQAAQLELLDRQIEDVERNIEQSAVDPEDIQGVEAELSLQITNQFRVQELAEVTYQQLSHHRTRLRVQIDKAQEREQEIDLLQARFALLLKHYDADIARLMGIIDAGYVYDAEPDAYCQVCGAAPENHDPKRGCEGDIPRIIEAATAELQEVIRRRAALVATAKDLRAEKGQVTEGLPKLQEELRDLSADIQREIPAVETVRSATEALVTRRIAIQSELELVRRRAALAKQREEIGVNPGYDATTLIADNQLDGATLDSFCQVIESELQGWEFPDAKRVFFENNRRDISVAGKSRAANGKGVRALLHSAFTISLMKFCNTKMRPHPGFVIIDSLFITYRDPSNAEEASIAQTPLRDKAFRRFKAIDPSLQLIILENVDVPKWLDGDPQCTHFTGRQGVGRAGLFPENARP</sequence>
<evidence type="ECO:0000256" key="1">
    <source>
        <dbReference type="SAM" id="Coils"/>
    </source>
</evidence>
<keyword evidence="1" id="KW-0175">Coiled coil</keyword>
<organism evidence="2 3">
    <name type="scientific">Cereibacter sphaeroides</name>
    <name type="common">Rhodobacter sphaeroides</name>
    <dbReference type="NCBI Taxonomy" id="1063"/>
    <lineage>
        <taxon>Bacteria</taxon>
        <taxon>Pseudomonadati</taxon>
        <taxon>Pseudomonadota</taxon>
        <taxon>Alphaproteobacteria</taxon>
        <taxon>Rhodobacterales</taxon>
        <taxon>Paracoccaceae</taxon>
        <taxon>Cereibacter</taxon>
    </lineage>
</organism>
<feature type="coiled-coil region" evidence="1">
    <location>
        <begin position="85"/>
        <end position="112"/>
    </location>
</feature>
<dbReference type="Proteomes" id="UP000248975">
    <property type="component" value="Unassembled WGS sequence"/>
</dbReference>
<protein>
    <recommendedName>
        <fullName evidence="4">DUF2326 domain-containing protein</fullName>
    </recommendedName>
</protein>
<dbReference type="EMBL" id="QFQS01000008">
    <property type="protein sequence ID" value="PZQ95309.1"/>
    <property type="molecule type" value="Genomic_DNA"/>
</dbReference>
<accession>A0A2W5S0W0</accession>
<evidence type="ECO:0000313" key="2">
    <source>
        <dbReference type="EMBL" id="PZQ95309.1"/>
    </source>
</evidence>
<gene>
    <name evidence="2" type="ORF">DI533_19800</name>
</gene>
<evidence type="ECO:0008006" key="4">
    <source>
        <dbReference type="Google" id="ProtNLM"/>
    </source>
</evidence>
<evidence type="ECO:0000313" key="3">
    <source>
        <dbReference type="Proteomes" id="UP000248975"/>
    </source>
</evidence>
<feature type="coiled-coil region" evidence="1">
    <location>
        <begin position="228"/>
        <end position="255"/>
    </location>
</feature>